<keyword evidence="8 12" id="KW-0249">Electron transport</keyword>
<keyword evidence="11 12" id="KW-0472">Membrane</keyword>
<dbReference type="InterPro" id="IPR002585">
    <property type="entry name" value="Cyt-d_ubiquinol_oxidase_su_1"/>
</dbReference>
<keyword evidence="7 12" id="KW-0479">Metal-binding</keyword>
<accession>C9XX17</accession>
<feature type="transmembrane region" description="Helical" evidence="12">
    <location>
        <begin position="336"/>
        <end position="359"/>
    </location>
</feature>
<keyword evidence="3 12" id="KW-0813">Transport</keyword>
<feature type="transmembrane region" description="Helical" evidence="12">
    <location>
        <begin position="109"/>
        <end position="131"/>
    </location>
</feature>
<evidence type="ECO:0000256" key="9">
    <source>
        <dbReference type="ARBA" id="ARBA00022989"/>
    </source>
</evidence>
<gene>
    <name evidence="14" type="ordered locus">Ctu_09320</name>
</gene>
<organism evidence="14 15">
    <name type="scientific">Cronobacter turicensis (strain DSM 18703 / CCUG 55852 / LMG 23827 / z3032)</name>
    <dbReference type="NCBI Taxonomy" id="693216"/>
    <lineage>
        <taxon>Bacteria</taxon>
        <taxon>Pseudomonadati</taxon>
        <taxon>Pseudomonadota</taxon>
        <taxon>Gammaproteobacteria</taxon>
        <taxon>Enterobacterales</taxon>
        <taxon>Enterobacteriaceae</taxon>
        <taxon>Cronobacter</taxon>
    </lineage>
</organism>
<evidence type="ECO:0000256" key="1">
    <source>
        <dbReference type="ARBA" id="ARBA00004651"/>
    </source>
</evidence>
<feature type="transmembrane region" description="Helical" evidence="12">
    <location>
        <begin position="413"/>
        <end position="439"/>
    </location>
</feature>
<evidence type="ECO:0008006" key="16">
    <source>
        <dbReference type="Google" id="ProtNLM"/>
    </source>
</evidence>
<keyword evidence="10 12" id="KW-0408">Iron</keyword>
<dbReference type="GO" id="GO:0020037">
    <property type="term" value="F:heme binding"/>
    <property type="evidence" value="ECO:0007669"/>
    <property type="project" value="TreeGrafter"/>
</dbReference>
<evidence type="ECO:0000313" key="15">
    <source>
        <dbReference type="Proteomes" id="UP000002069"/>
    </source>
</evidence>
<reference evidence="15" key="2">
    <citation type="journal article" date="2011" name="J. Bacteriol.">
        <title>Complete genome sequence of Cronobacter turicensis LMG 23827, a food-borne pathogen causing deaths in neonates.</title>
        <authorList>
            <person name="Stephan R."/>
            <person name="Lehner A."/>
            <person name="Tischler P."/>
            <person name="Rattei T."/>
        </authorList>
    </citation>
    <scope>NUCLEOTIDE SEQUENCE [LARGE SCALE GENOMIC DNA]</scope>
    <source>
        <strain evidence="15">DSM 18703 / CCUG 55852 / LMG 23827 / z3032</strain>
    </source>
</reference>
<reference evidence="14 15" key="1">
    <citation type="journal article" date="2010" name="J. Bacteriol.">
        <title>Complete Genome Sequence of Cronobacter turicensis LMG 23827, a foodborne pathogen causing deaths in neonates.</title>
        <authorList>
            <person name="Stephan R."/>
            <person name="Lehner A."/>
            <person name="Tischler P."/>
            <person name="Rattei T."/>
        </authorList>
    </citation>
    <scope>NUCLEOTIDE SEQUENCE [LARGE SCALE GENOMIC DNA]</scope>
    <source>
        <strain evidence="15">DSM 18703 / CCUG 55852 / LMG 23827 / z3032</strain>
    </source>
</reference>
<evidence type="ECO:0000256" key="10">
    <source>
        <dbReference type="ARBA" id="ARBA00023004"/>
    </source>
</evidence>
<dbReference type="AlphaFoldDB" id="C9XX17"/>
<sequence>MVYRQAERCLTMISPETALLLARSQFAFTIGFHIVLAALTIGLAQWLMLLEGLWLWRRQQIYLDLYKYWSKVFALNVAVGVVTGVLMEFQFGANWGELSSRAGAVMGPLMYMEVLVAFFLEAGFMGVVLFGMGKVRPWVHFLATCVVAAGSLFSAFWILSANSWMQTPAGFIIGPDGRFQPVDWWAVIFNPSFPYRLMHMSIAALLATACLVAAVGAWHLLKRPQQPGARRMFSWGLWLLLALAPLQAVVGDLHGENTRDHQPVKLAAMEGSWNPPPPGEGEPLRLFAIPDMEARRNHLEVAIPSVGSLYLRHNLTGTIHSLNQFPPDELPWVPGVFFAFRAMVGLGFLMIFFGVAGLVVRLRGRLWEARWLQRGMVAMAPAGVIAMLAGWVVTETGRQPWTIYGQLLTRESASPIAPSLVLGSFVAIVVVYLLVFALGMGFMLRLLAKPPGNDTPDANPAVAAQTGSGVTPHSLRGHPDD</sequence>
<keyword evidence="15" id="KW-1185">Reference proteome</keyword>
<name>C9XX17_CROTZ</name>
<feature type="transmembrane region" description="Helical" evidence="12">
    <location>
        <begin position="68"/>
        <end position="89"/>
    </location>
</feature>
<dbReference type="GO" id="GO:0005886">
    <property type="term" value="C:plasma membrane"/>
    <property type="evidence" value="ECO:0007669"/>
    <property type="project" value="UniProtKB-SubCell"/>
</dbReference>
<dbReference type="PIRSF" id="PIRSF006446">
    <property type="entry name" value="Cyt_quinol_oxidase_1"/>
    <property type="match status" value="1"/>
</dbReference>
<keyword evidence="4 12" id="KW-1003">Cell membrane</keyword>
<dbReference type="GO" id="GO:0046872">
    <property type="term" value="F:metal ion binding"/>
    <property type="evidence" value="ECO:0007669"/>
    <property type="project" value="UniProtKB-UniRule"/>
</dbReference>
<keyword evidence="5 12" id="KW-0349">Heme</keyword>
<evidence type="ECO:0000256" key="2">
    <source>
        <dbReference type="ARBA" id="ARBA00009819"/>
    </source>
</evidence>
<dbReference type="PANTHER" id="PTHR30365">
    <property type="entry name" value="CYTOCHROME D UBIQUINOL OXIDASE"/>
    <property type="match status" value="1"/>
</dbReference>
<dbReference type="GO" id="GO:0019646">
    <property type="term" value="P:aerobic electron transport chain"/>
    <property type="evidence" value="ECO:0007669"/>
    <property type="project" value="InterPro"/>
</dbReference>
<dbReference type="GO" id="GO:0016682">
    <property type="term" value="F:oxidoreductase activity, acting on diphenols and related substances as donors, oxygen as acceptor"/>
    <property type="evidence" value="ECO:0007669"/>
    <property type="project" value="TreeGrafter"/>
</dbReference>
<evidence type="ECO:0000256" key="12">
    <source>
        <dbReference type="PIRNR" id="PIRNR006446"/>
    </source>
</evidence>
<comment type="similarity">
    <text evidence="2 12">Belongs to the cytochrome ubiquinol oxidase subunit 1 family.</text>
</comment>
<dbReference type="PANTHER" id="PTHR30365:SF14">
    <property type="entry name" value="CYTOCHROME BD MENAQUINOL OXIDASE SUBUNIT I-RELATED"/>
    <property type="match status" value="1"/>
</dbReference>
<dbReference type="EMBL" id="FN543093">
    <property type="protein sequence ID" value="CBA28455.1"/>
    <property type="molecule type" value="Genomic_DNA"/>
</dbReference>
<comment type="subcellular location">
    <subcellularLocation>
        <location evidence="12">Cell inner membrane</location>
    </subcellularLocation>
    <subcellularLocation>
        <location evidence="1">Cell membrane</location>
        <topology evidence="1">Multi-pass membrane protein</topology>
    </subcellularLocation>
</comment>
<dbReference type="GO" id="GO:0070069">
    <property type="term" value="C:cytochrome complex"/>
    <property type="evidence" value="ECO:0007669"/>
    <property type="project" value="UniProtKB-UniRule"/>
</dbReference>
<evidence type="ECO:0000256" key="4">
    <source>
        <dbReference type="ARBA" id="ARBA00022475"/>
    </source>
</evidence>
<evidence type="ECO:0000256" key="11">
    <source>
        <dbReference type="ARBA" id="ARBA00023136"/>
    </source>
</evidence>
<protein>
    <recommendedName>
        <fullName evidence="16">Cytochrome ubiquinol oxidase subunit I</fullName>
    </recommendedName>
</protein>
<evidence type="ECO:0000256" key="8">
    <source>
        <dbReference type="ARBA" id="ARBA00022982"/>
    </source>
</evidence>
<keyword evidence="9 12" id="KW-1133">Transmembrane helix</keyword>
<feature type="transmembrane region" description="Helical" evidence="12">
    <location>
        <begin position="233"/>
        <end position="250"/>
    </location>
</feature>
<dbReference type="GO" id="GO:0009055">
    <property type="term" value="F:electron transfer activity"/>
    <property type="evidence" value="ECO:0007669"/>
    <property type="project" value="UniProtKB-UniRule"/>
</dbReference>
<feature type="transmembrane region" description="Helical" evidence="12">
    <location>
        <begin position="371"/>
        <end position="393"/>
    </location>
</feature>
<feature type="region of interest" description="Disordered" evidence="13">
    <location>
        <begin position="456"/>
        <end position="481"/>
    </location>
</feature>
<evidence type="ECO:0000256" key="5">
    <source>
        <dbReference type="ARBA" id="ARBA00022617"/>
    </source>
</evidence>
<feature type="transmembrane region" description="Helical" evidence="12">
    <location>
        <begin position="30"/>
        <end position="56"/>
    </location>
</feature>
<dbReference type="PATRIC" id="fig|693216.3.peg.890"/>
<evidence type="ECO:0000313" key="14">
    <source>
        <dbReference type="EMBL" id="CBA28455.1"/>
    </source>
</evidence>
<feature type="transmembrane region" description="Helical" evidence="12">
    <location>
        <begin position="138"/>
        <end position="159"/>
    </location>
</feature>
<proteinExistence type="inferred from homology"/>
<dbReference type="HOGENOM" id="CLU_030555_3_1_6"/>
<keyword evidence="6 12" id="KW-0812">Transmembrane</keyword>
<dbReference type="Pfam" id="PF01654">
    <property type="entry name" value="Cyt_bd_oxida_I"/>
    <property type="match status" value="1"/>
</dbReference>
<evidence type="ECO:0000256" key="7">
    <source>
        <dbReference type="ARBA" id="ARBA00022723"/>
    </source>
</evidence>
<evidence type="ECO:0000256" key="3">
    <source>
        <dbReference type="ARBA" id="ARBA00022448"/>
    </source>
</evidence>
<evidence type="ECO:0000256" key="13">
    <source>
        <dbReference type="SAM" id="MobiDB-lite"/>
    </source>
</evidence>
<dbReference type="Proteomes" id="UP000002069">
    <property type="component" value="Chromosome"/>
</dbReference>
<feature type="transmembrane region" description="Helical" evidence="12">
    <location>
        <begin position="197"/>
        <end position="221"/>
    </location>
</feature>
<dbReference type="KEGG" id="ctu:CTU_09320"/>
<evidence type="ECO:0000256" key="6">
    <source>
        <dbReference type="ARBA" id="ARBA00022692"/>
    </source>
</evidence>